<protein>
    <submittedName>
        <fullName evidence="1">DNA alkylation repair protein</fullName>
    </submittedName>
</protein>
<evidence type="ECO:0000313" key="1">
    <source>
        <dbReference type="EMBL" id="MBU2666073.1"/>
    </source>
</evidence>
<dbReference type="InterPro" id="IPR016024">
    <property type="entry name" value="ARM-type_fold"/>
</dbReference>
<dbReference type="RefSeq" id="WP_215789268.1">
    <property type="nucleotide sequence ID" value="NZ_JAHKKG010000006.1"/>
</dbReference>
<keyword evidence="2" id="KW-1185">Reference proteome</keyword>
<name>A0ABS5YRJ7_9ACTN</name>
<accession>A0ABS5YRJ7</accession>
<evidence type="ECO:0000313" key="2">
    <source>
        <dbReference type="Proteomes" id="UP001519654"/>
    </source>
</evidence>
<reference evidence="1 2" key="1">
    <citation type="submission" date="2021-06" db="EMBL/GenBank/DDBJ databases">
        <title>Actinoplanes lichenicola sp. nov., and Actinoplanes ovalisporus sp. nov., isolated from lichen in Thailand.</title>
        <authorList>
            <person name="Saeng-In P."/>
            <person name="Kanchanasin P."/>
            <person name="Yuki M."/>
            <person name="Kudo T."/>
            <person name="Ohkuma M."/>
            <person name="Phongsopitanun W."/>
            <person name="Tanasupawat S."/>
        </authorList>
    </citation>
    <scope>NUCLEOTIDE SEQUENCE [LARGE SCALE GENOMIC DNA]</scope>
    <source>
        <strain evidence="1 2">NBRC 110975</strain>
    </source>
</reference>
<dbReference type="Pfam" id="PF08713">
    <property type="entry name" value="DNA_alkylation"/>
    <property type="match status" value="1"/>
</dbReference>
<dbReference type="Gene3D" id="1.25.40.290">
    <property type="entry name" value="ARM repeat domains"/>
    <property type="match status" value="1"/>
</dbReference>
<gene>
    <name evidence="1" type="ORF">KOI35_21395</name>
</gene>
<comment type="caution">
    <text evidence="1">The sequence shown here is derived from an EMBL/GenBank/DDBJ whole genome shotgun (WGS) entry which is preliminary data.</text>
</comment>
<dbReference type="InterPro" id="IPR014825">
    <property type="entry name" value="DNA_alkylation"/>
</dbReference>
<dbReference type="EMBL" id="JAHKKG010000006">
    <property type="protein sequence ID" value="MBU2666073.1"/>
    <property type="molecule type" value="Genomic_DNA"/>
</dbReference>
<dbReference type="Proteomes" id="UP001519654">
    <property type="component" value="Unassembled WGS sequence"/>
</dbReference>
<proteinExistence type="predicted"/>
<organism evidence="1 2">
    <name type="scientific">Paractinoplanes bogorensis</name>
    <dbReference type="NCBI Taxonomy" id="1610840"/>
    <lineage>
        <taxon>Bacteria</taxon>
        <taxon>Bacillati</taxon>
        <taxon>Actinomycetota</taxon>
        <taxon>Actinomycetes</taxon>
        <taxon>Micromonosporales</taxon>
        <taxon>Micromonosporaceae</taxon>
        <taxon>Paractinoplanes</taxon>
    </lineage>
</organism>
<dbReference type="SUPFAM" id="SSF48371">
    <property type="entry name" value="ARM repeat"/>
    <property type="match status" value="1"/>
</dbReference>
<sequence>MGTMDELIDPAVVVRLRDAVAAVTPKLELPALHDAGKAVGGLRLRRRVDVVRDALLHDLPTRFSEAERVVVDLIDQPQFTGWMIWPASEFVAARALDSGSEADFDAAMALLARLTVGLTGEFAVRDLLIARPERGLQVMKTWTGHDDLHVRRLATEGSRAYLPWAKQVPWLLTHPEATRNILDASYRDPAVYVRRSVANHLNDLSRVDPSVVGRIASHWASDRDANTPWVLRHGLRTLIKRGDRTALALAGFTGDNLTVDPPHVSADVVPWNGALTFTAKVSNLGETEATLAIDYAIGFLRANGSIRPKTFKLGSRPLAPGESVVVTKTHSFRPITTRTYYPGPHYITVQANGTASPRTGFILDDVVESSRLKEQSA</sequence>